<dbReference type="InterPro" id="IPR007345">
    <property type="entry name" value="Polysacch_pyruvyl_Trfase"/>
</dbReference>
<name>A0A1G6MSK7_9FIRM</name>
<dbReference type="AlphaFoldDB" id="A0A1G6MSK7"/>
<evidence type="ECO:0000313" key="3">
    <source>
        <dbReference type="Proteomes" id="UP000324896"/>
    </source>
</evidence>
<dbReference type="PANTHER" id="PTHR36836:SF1">
    <property type="entry name" value="COLANIC ACID BIOSYNTHESIS PROTEIN WCAK"/>
    <property type="match status" value="1"/>
</dbReference>
<dbReference type="GO" id="GO:0016740">
    <property type="term" value="F:transferase activity"/>
    <property type="evidence" value="ECO:0007669"/>
    <property type="project" value="UniProtKB-KW"/>
</dbReference>
<evidence type="ECO:0000313" key="2">
    <source>
        <dbReference type="EMBL" id="SDC57955.1"/>
    </source>
</evidence>
<sequence length="423" mass="49007">MEYSILNCWTDDNRGDLGIMISTINEIRRQDSKAEIIGISCFSKLDNYYSNAHNELKTYVDELYPAIFGVIVFRFGKFTSKSKIAKYLVSLFEAFRMALAIVLPKKISLKLLYSFERKTLNRIKKSDISISKGGSIFTDYKTYRGTYALFRTCMFYFLLHKFNCPYFILGQSFGPIGSKFGSWLVNKVIKNSEGVYLREMICKRKYTNIKYPNDKLSFSNDTAFLLDEEKIDINNIKKINLNIGLTVRPTNKNFKEYKKSIIKTIIYFIDKYDAHFHIFPQVIDPNEPDIKMGKTIYKDLPKQYRDNLVIHETNYNPEQLKYLYGLMNFFIGTRLHSNIFALGAGTPSISLVYHGTKAQGIYENLELNNLVVKPINAEEIINKGEYILENHNEIQNKIISSVEEAKITIINSIKEIISQTKTK</sequence>
<organism evidence="2 3">
    <name type="scientific">Halanaerobium congolense</name>
    <dbReference type="NCBI Taxonomy" id="54121"/>
    <lineage>
        <taxon>Bacteria</taxon>
        <taxon>Bacillati</taxon>
        <taxon>Bacillota</taxon>
        <taxon>Clostridia</taxon>
        <taxon>Halanaerobiales</taxon>
        <taxon>Halanaerobiaceae</taxon>
        <taxon>Halanaerobium</taxon>
    </lineage>
</organism>
<accession>A0A1G6MSK7</accession>
<dbReference type="RefSeq" id="WP_149796759.1">
    <property type="nucleotide sequence ID" value="NZ_FMYT01000009.1"/>
</dbReference>
<reference evidence="2 3" key="1">
    <citation type="submission" date="2016-10" db="EMBL/GenBank/DDBJ databases">
        <authorList>
            <person name="Varghese N."/>
            <person name="Submissions S."/>
        </authorList>
    </citation>
    <scope>NUCLEOTIDE SEQUENCE [LARGE SCALE GENOMIC DNA]</scope>
    <source>
        <strain evidence="2 3">WG10</strain>
    </source>
</reference>
<gene>
    <name evidence="2" type="ORF">SAMN04488597_10942</name>
</gene>
<protein>
    <submittedName>
        <fullName evidence="2">Polysaccharide pyruvyl transferase family protein WcaK</fullName>
    </submittedName>
</protein>
<evidence type="ECO:0000259" key="1">
    <source>
        <dbReference type="Pfam" id="PF04230"/>
    </source>
</evidence>
<dbReference type="Proteomes" id="UP000324896">
    <property type="component" value="Unassembled WGS sequence"/>
</dbReference>
<feature type="domain" description="Polysaccharide pyruvyl transferase" evidence="1">
    <location>
        <begin position="13"/>
        <end position="354"/>
    </location>
</feature>
<dbReference type="PANTHER" id="PTHR36836">
    <property type="entry name" value="COLANIC ACID BIOSYNTHESIS PROTEIN WCAK"/>
    <property type="match status" value="1"/>
</dbReference>
<dbReference type="EMBL" id="FMYT01000009">
    <property type="protein sequence ID" value="SDC57955.1"/>
    <property type="molecule type" value="Genomic_DNA"/>
</dbReference>
<dbReference type="Pfam" id="PF04230">
    <property type="entry name" value="PS_pyruv_trans"/>
    <property type="match status" value="1"/>
</dbReference>
<keyword evidence="2" id="KW-0808">Transferase</keyword>
<proteinExistence type="predicted"/>